<dbReference type="GO" id="GO:0005886">
    <property type="term" value="C:plasma membrane"/>
    <property type="evidence" value="ECO:0007669"/>
    <property type="project" value="UniProtKB-SubCell"/>
</dbReference>
<reference evidence="7 8" key="1">
    <citation type="submission" date="2017-08" db="EMBL/GenBank/DDBJ databases">
        <title>Infants hospitalized years apart are colonized by the same room-sourced microbial strains.</title>
        <authorList>
            <person name="Brooks B."/>
            <person name="Olm M.R."/>
            <person name="Firek B.A."/>
            <person name="Baker R."/>
            <person name="Thomas B.C."/>
            <person name="Morowitz M.J."/>
            <person name="Banfield J.F."/>
        </authorList>
    </citation>
    <scope>NUCLEOTIDE SEQUENCE [LARGE SCALE GENOMIC DNA]</scope>
    <source>
        <strain evidence="7">S2_005_001_R2_27</strain>
    </source>
</reference>
<evidence type="ECO:0000256" key="5">
    <source>
        <dbReference type="ARBA" id="ARBA00023136"/>
    </source>
</evidence>
<keyword evidence="6" id="KW-1003">Cell membrane</keyword>
<dbReference type="PROSITE" id="PS50895">
    <property type="entry name" value="SURF1"/>
    <property type="match status" value="1"/>
</dbReference>
<feature type="transmembrane region" description="Helical" evidence="6">
    <location>
        <begin position="233"/>
        <end position="252"/>
    </location>
</feature>
<evidence type="ECO:0000256" key="1">
    <source>
        <dbReference type="ARBA" id="ARBA00004370"/>
    </source>
</evidence>
<evidence type="ECO:0000256" key="4">
    <source>
        <dbReference type="ARBA" id="ARBA00022989"/>
    </source>
</evidence>
<comment type="caution">
    <text evidence="7">The sequence shown here is derived from an EMBL/GenBank/DDBJ whole genome shotgun (WGS) entry which is preliminary data.</text>
</comment>
<keyword evidence="5 6" id="KW-0472">Membrane</keyword>
<accession>A0A2W5SKQ0</accession>
<evidence type="ECO:0000313" key="7">
    <source>
        <dbReference type="EMBL" id="PZQ83427.1"/>
    </source>
</evidence>
<evidence type="ECO:0000256" key="2">
    <source>
        <dbReference type="ARBA" id="ARBA00007165"/>
    </source>
</evidence>
<evidence type="ECO:0000313" key="8">
    <source>
        <dbReference type="Proteomes" id="UP000248887"/>
    </source>
</evidence>
<evidence type="ECO:0000256" key="6">
    <source>
        <dbReference type="RuleBase" id="RU363076"/>
    </source>
</evidence>
<keyword evidence="3 6" id="KW-0812">Transmembrane</keyword>
<dbReference type="AlphaFoldDB" id="A0A2W5SKQ0"/>
<dbReference type="CDD" id="cd06662">
    <property type="entry name" value="SURF1"/>
    <property type="match status" value="1"/>
</dbReference>
<dbReference type="EMBL" id="QFQD01000019">
    <property type="protein sequence ID" value="PZQ83427.1"/>
    <property type="molecule type" value="Genomic_DNA"/>
</dbReference>
<protein>
    <recommendedName>
        <fullName evidence="6">SURF1-like protein</fullName>
    </recommendedName>
</protein>
<keyword evidence="4 6" id="KW-1133">Transmembrane helix</keyword>
<proteinExistence type="inferred from homology"/>
<gene>
    <name evidence="7" type="ORF">DI549_08090</name>
</gene>
<dbReference type="Pfam" id="PF02104">
    <property type="entry name" value="SURF1"/>
    <property type="match status" value="1"/>
</dbReference>
<comment type="subcellular location">
    <subcellularLocation>
        <location evidence="6">Cell membrane</location>
        <topology evidence="6">Multi-pass membrane protein</topology>
    </subcellularLocation>
    <subcellularLocation>
        <location evidence="1">Membrane</location>
    </subcellularLocation>
</comment>
<dbReference type="Proteomes" id="UP000248887">
    <property type="component" value="Unassembled WGS sequence"/>
</dbReference>
<dbReference type="PANTHER" id="PTHR23427">
    <property type="entry name" value="SURFEIT LOCUS PROTEIN"/>
    <property type="match status" value="1"/>
</dbReference>
<dbReference type="InterPro" id="IPR002994">
    <property type="entry name" value="Surf1/Shy1"/>
</dbReference>
<organism evidence="7 8">
    <name type="scientific">Ancylobacter novellus</name>
    <name type="common">Thiobacillus novellus</name>
    <dbReference type="NCBI Taxonomy" id="921"/>
    <lineage>
        <taxon>Bacteria</taxon>
        <taxon>Pseudomonadati</taxon>
        <taxon>Pseudomonadota</taxon>
        <taxon>Alphaproteobacteria</taxon>
        <taxon>Hyphomicrobiales</taxon>
        <taxon>Xanthobacteraceae</taxon>
        <taxon>Ancylobacter</taxon>
    </lineage>
</organism>
<name>A0A2W5SKQ0_ANCNO</name>
<sequence>MSAASAEPVARRRKSPLRKLLPAALTVLVAFGILVGLGTWQLERLAWKQDLVAKVEARIHGPVQAAPVEADWPAINFEDHEYRHVAAQGRFRHDLEVQVYALVDSAADGSGGPGYWVVTPLVMADGATILVNRGFVPLDRRAPASRAEGQVDGLVTVTGLLRMPEDATLFTPENEPAKDSWYSRDPLAIAGAKGLLRTAPFLIDADATPNPGGLPVGGLTRITFPNRHLEYALTWYGLAVTLLAVFAAYAWGRLRRG</sequence>
<feature type="transmembrane region" description="Helical" evidence="6">
    <location>
        <begin position="20"/>
        <end position="40"/>
    </location>
</feature>
<dbReference type="InterPro" id="IPR045214">
    <property type="entry name" value="Surf1/Surf4"/>
</dbReference>
<comment type="similarity">
    <text evidence="2 6">Belongs to the SURF1 family.</text>
</comment>
<dbReference type="PANTHER" id="PTHR23427:SF2">
    <property type="entry name" value="SURFEIT LOCUS PROTEIN 1"/>
    <property type="match status" value="1"/>
</dbReference>
<evidence type="ECO:0000256" key="3">
    <source>
        <dbReference type="ARBA" id="ARBA00022692"/>
    </source>
</evidence>